<reference evidence="2" key="2">
    <citation type="submission" date="2023-05" db="EMBL/GenBank/DDBJ databases">
        <authorList>
            <consortium name="Lawrence Berkeley National Laboratory"/>
            <person name="Steindorff A."/>
            <person name="Hensen N."/>
            <person name="Bonometti L."/>
            <person name="Westerberg I."/>
            <person name="Brannstrom I.O."/>
            <person name="Guillou S."/>
            <person name="Cros-Aarteil S."/>
            <person name="Calhoun S."/>
            <person name="Haridas S."/>
            <person name="Kuo A."/>
            <person name="Mondo S."/>
            <person name="Pangilinan J."/>
            <person name="Riley R."/>
            <person name="Labutti K."/>
            <person name="Andreopoulos B."/>
            <person name="Lipzen A."/>
            <person name="Chen C."/>
            <person name="Yanf M."/>
            <person name="Daum C."/>
            <person name="Ng V."/>
            <person name="Clum A."/>
            <person name="Ohm R."/>
            <person name="Martin F."/>
            <person name="Silar P."/>
            <person name="Natvig D."/>
            <person name="Lalanne C."/>
            <person name="Gautier V."/>
            <person name="Ament-Velasquez S.L."/>
            <person name="Kruys A."/>
            <person name="Hutchinson M.I."/>
            <person name="Powell A.J."/>
            <person name="Barry K."/>
            <person name="Miller A.N."/>
            <person name="Grigoriev I.V."/>
            <person name="Debuchy R."/>
            <person name="Gladieux P."/>
            <person name="Thoren M.H."/>
            <person name="Johannesson H."/>
        </authorList>
    </citation>
    <scope>NUCLEOTIDE SEQUENCE</scope>
    <source>
        <strain evidence="2">CBS 141.50</strain>
    </source>
</reference>
<name>A0AAN6ZKP8_9PEZI</name>
<organism evidence="2 3">
    <name type="scientific">Dichotomopilus funicola</name>
    <dbReference type="NCBI Taxonomy" id="1934379"/>
    <lineage>
        <taxon>Eukaryota</taxon>
        <taxon>Fungi</taxon>
        <taxon>Dikarya</taxon>
        <taxon>Ascomycota</taxon>
        <taxon>Pezizomycotina</taxon>
        <taxon>Sordariomycetes</taxon>
        <taxon>Sordariomycetidae</taxon>
        <taxon>Sordariales</taxon>
        <taxon>Chaetomiaceae</taxon>
        <taxon>Dichotomopilus</taxon>
    </lineage>
</organism>
<accession>A0AAN6ZKP8</accession>
<dbReference type="EMBL" id="MU853620">
    <property type="protein sequence ID" value="KAK4140931.1"/>
    <property type="molecule type" value="Genomic_DNA"/>
</dbReference>
<feature type="compositionally biased region" description="Low complexity" evidence="1">
    <location>
        <begin position="92"/>
        <end position="112"/>
    </location>
</feature>
<dbReference type="AlphaFoldDB" id="A0AAN6ZKP8"/>
<dbReference type="RefSeq" id="XP_062634302.1">
    <property type="nucleotide sequence ID" value="XM_062781768.1"/>
</dbReference>
<protein>
    <submittedName>
        <fullName evidence="2">Uncharacterized protein</fullName>
    </submittedName>
</protein>
<evidence type="ECO:0000313" key="2">
    <source>
        <dbReference type="EMBL" id="KAK4140931.1"/>
    </source>
</evidence>
<keyword evidence="3" id="KW-1185">Reference proteome</keyword>
<gene>
    <name evidence="2" type="ORF">C8A04DRAFT_31477</name>
</gene>
<reference evidence="2" key="1">
    <citation type="journal article" date="2023" name="Mol. Phylogenet. Evol.">
        <title>Genome-scale phylogeny and comparative genomics of the fungal order Sordariales.</title>
        <authorList>
            <person name="Hensen N."/>
            <person name="Bonometti L."/>
            <person name="Westerberg I."/>
            <person name="Brannstrom I.O."/>
            <person name="Guillou S."/>
            <person name="Cros-Aarteil S."/>
            <person name="Calhoun S."/>
            <person name="Haridas S."/>
            <person name="Kuo A."/>
            <person name="Mondo S."/>
            <person name="Pangilinan J."/>
            <person name="Riley R."/>
            <person name="LaButti K."/>
            <person name="Andreopoulos B."/>
            <person name="Lipzen A."/>
            <person name="Chen C."/>
            <person name="Yan M."/>
            <person name="Daum C."/>
            <person name="Ng V."/>
            <person name="Clum A."/>
            <person name="Steindorff A."/>
            <person name="Ohm R.A."/>
            <person name="Martin F."/>
            <person name="Silar P."/>
            <person name="Natvig D.O."/>
            <person name="Lalanne C."/>
            <person name="Gautier V."/>
            <person name="Ament-Velasquez S.L."/>
            <person name="Kruys A."/>
            <person name="Hutchinson M.I."/>
            <person name="Powell A.J."/>
            <person name="Barry K."/>
            <person name="Miller A.N."/>
            <person name="Grigoriev I.V."/>
            <person name="Debuchy R."/>
            <person name="Gladieux P."/>
            <person name="Hiltunen Thoren M."/>
            <person name="Johannesson H."/>
        </authorList>
    </citation>
    <scope>NUCLEOTIDE SEQUENCE</scope>
    <source>
        <strain evidence="2">CBS 141.50</strain>
    </source>
</reference>
<evidence type="ECO:0000256" key="1">
    <source>
        <dbReference type="SAM" id="MobiDB-lite"/>
    </source>
</evidence>
<dbReference type="GeneID" id="87818381"/>
<evidence type="ECO:0000313" key="3">
    <source>
        <dbReference type="Proteomes" id="UP001302676"/>
    </source>
</evidence>
<sequence>MTTVALTTTTIITSFITITAFATITIFTPTTIFTTTTIKVTQQQICTLSPSLFASLPPSTGSRSSLASSPAYTPPPDTTAVSQTVPQQAMPAGGTSSLGQTGTTTSAGTTEQTLTALNTTAEDVYDSIYTLNNGQPVGFVRQCTAGCDQQVDNSTETGCAEDEDQ</sequence>
<feature type="compositionally biased region" description="Polar residues" evidence="1">
    <location>
        <begin position="60"/>
        <end position="71"/>
    </location>
</feature>
<comment type="caution">
    <text evidence="2">The sequence shown here is derived from an EMBL/GenBank/DDBJ whole genome shotgun (WGS) entry which is preliminary data.</text>
</comment>
<proteinExistence type="predicted"/>
<dbReference type="Proteomes" id="UP001302676">
    <property type="component" value="Unassembled WGS sequence"/>
</dbReference>
<feature type="region of interest" description="Disordered" evidence="1">
    <location>
        <begin position="59"/>
        <end position="112"/>
    </location>
</feature>